<dbReference type="UniPathway" id="UPA00113">
    <property type="reaction ID" value="UER00532"/>
</dbReference>
<evidence type="ECO:0000256" key="16">
    <source>
        <dbReference type="ARBA" id="ARBA00023316"/>
    </source>
</evidence>
<evidence type="ECO:0000256" key="1">
    <source>
        <dbReference type="ARBA" id="ARBA00004496"/>
    </source>
</evidence>
<comment type="similarity">
    <text evidence="5 20">In the N-terminal section; belongs to the N-acetylglucosamine-1-phosphate uridyltransferase family.</text>
</comment>
<feature type="region of interest" description="Pyrophosphorylase" evidence="20">
    <location>
        <begin position="1"/>
        <end position="229"/>
    </location>
</feature>
<feature type="binding site" evidence="20">
    <location>
        <position position="350"/>
    </location>
    <ligand>
        <name>UDP-N-acetyl-alpha-D-glucosamine</name>
        <dbReference type="ChEBI" id="CHEBI:57705"/>
    </ligand>
</feature>
<comment type="catalytic activity">
    <reaction evidence="17 20">
        <text>alpha-D-glucosamine 1-phosphate + acetyl-CoA = N-acetyl-alpha-D-glucosamine 1-phosphate + CoA + H(+)</text>
        <dbReference type="Rhea" id="RHEA:13725"/>
        <dbReference type="ChEBI" id="CHEBI:15378"/>
        <dbReference type="ChEBI" id="CHEBI:57287"/>
        <dbReference type="ChEBI" id="CHEBI:57288"/>
        <dbReference type="ChEBI" id="CHEBI:57776"/>
        <dbReference type="ChEBI" id="CHEBI:58516"/>
        <dbReference type="EC" id="2.3.1.157"/>
    </reaction>
</comment>
<feature type="binding site" evidence="20">
    <location>
        <position position="155"/>
    </location>
    <ligand>
        <name>UDP-N-acetyl-alpha-D-glucosamine</name>
        <dbReference type="ChEBI" id="CHEBI:57705"/>
    </ligand>
</feature>
<dbReference type="GO" id="GO:0016020">
    <property type="term" value="C:membrane"/>
    <property type="evidence" value="ECO:0007669"/>
    <property type="project" value="GOC"/>
</dbReference>
<comment type="pathway">
    <text evidence="20">Bacterial outer membrane biogenesis; LPS lipid A biosynthesis.</text>
</comment>
<feature type="binding site" evidence="20">
    <location>
        <position position="422"/>
    </location>
    <ligand>
        <name>acetyl-CoA</name>
        <dbReference type="ChEBI" id="CHEBI:57288"/>
    </ligand>
</feature>
<keyword evidence="11 20" id="KW-0460">Magnesium</keyword>
<dbReference type="GO" id="GO:0009245">
    <property type="term" value="P:lipid A biosynthetic process"/>
    <property type="evidence" value="ECO:0007669"/>
    <property type="project" value="UniProtKB-UniRule"/>
</dbReference>
<dbReference type="NCBIfam" id="NF010934">
    <property type="entry name" value="PRK14354.1"/>
    <property type="match status" value="1"/>
</dbReference>
<comment type="catalytic activity">
    <reaction evidence="18 20">
        <text>N-acetyl-alpha-D-glucosamine 1-phosphate + UTP + H(+) = UDP-N-acetyl-alpha-D-glucosamine + diphosphate</text>
        <dbReference type="Rhea" id="RHEA:13509"/>
        <dbReference type="ChEBI" id="CHEBI:15378"/>
        <dbReference type="ChEBI" id="CHEBI:33019"/>
        <dbReference type="ChEBI" id="CHEBI:46398"/>
        <dbReference type="ChEBI" id="CHEBI:57705"/>
        <dbReference type="ChEBI" id="CHEBI:57776"/>
        <dbReference type="EC" id="2.7.7.23"/>
    </reaction>
</comment>
<evidence type="ECO:0000256" key="2">
    <source>
        <dbReference type="ARBA" id="ARBA00005166"/>
    </source>
</evidence>
<keyword evidence="23" id="KW-1185">Reference proteome</keyword>
<dbReference type="GO" id="GO:0019134">
    <property type="term" value="F:glucosamine-1-phosphate N-acetyltransferase activity"/>
    <property type="evidence" value="ECO:0007669"/>
    <property type="project" value="UniProtKB-UniRule"/>
</dbReference>
<sequence>MNKCAIILAAGEGKRMKSNLPKVLHKVCGKEMINHVIDTISKAGIGSIDIVIGKNSEQVKKATEDKGVTYSLQCEQLGTGHAVMCAEEFLKGKSGTVAIFVGDGPLITEHMVKELFEFHENGKYKTTVITSFLNEPAKYGRIVRDINNEVKKIVEFKDCTEEERNINEINAGMYCFDIKCLLDNLNKLSNDNAQKEYYLTDVIEIFKKQGYKIGAFNVPFDIVTAVNSRNELANAEQIMRNRINNKHMENGVTIIDPGSTYIDSEVVIGKDTIIYPGNVLQGNTIIKDNCVLYPNSRIKDSIIEYGVIIQNSVILDSYIGENTTVGPFAYVRPESNIGANARIGDFVEIKKSTIGDNTKVSHLTYIGDAEVGSGCNFGCGTVVVNYDGKKKHKTIVGNNAFIGCNTNLVSPVEVKDNSYIAAGSTITKEVPEGALAIARAKQVNINNWVEKKGLKKK</sequence>
<dbReference type="SUPFAM" id="SSF51161">
    <property type="entry name" value="Trimeric LpxA-like enzymes"/>
    <property type="match status" value="1"/>
</dbReference>
<evidence type="ECO:0000256" key="19">
    <source>
        <dbReference type="ARBA" id="ARBA00049628"/>
    </source>
</evidence>
<name>A0A151B3X9_9CLOT</name>
<organism evidence="22 23">
    <name type="scientific">Clostridium tepidiprofundi DSM 19306</name>
    <dbReference type="NCBI Taxonomy" id="1121338"/>
    <lineage>
        <taxon>Bacteria</taxon>
        <taxon>Bacillati</taxon>
        <taxon>Bacillota</taxon>
        <taxon>Clostridia</taxon>
        <taxon>Eubacteriales</taxon>
        <taxon>Clostridiaceae</taxon>
        <taxon>Clostridium</taxon>
    </lineage>
</organism>
<dbReference type="InterPro" id="IPR005835">
    <property type="entry name" value="NTP_transferase_dom"/>
</dbReference>
<evidence type="ECO:0000256" key="4">
    <source>
        <dbReference type="ARBA" id="ARBA00007707"/>
    </source>
</evidence>
<dbReference type="STRING" id="1121338.CLTEP_16810"/>
<keyword evidence="15 20" id="KW-0012">Acyltransferase</keyword>
<dbReference type="HAMAP" id="MF_01631">
    <property type="entry name" value="GlmU"/>
    <property type="match status" value="1"/>
</dbReference>
<feature type="binding site" evidence="20">
    <location>
        <position position="170"/>
    </location>
    <ligand>
        <name>UDP-N-acetyl-alpha-D-glucosamine</name>
        <dbReference type="ChEBI" id="CHEBI:57705"/>
    </ligand>
</feature>
<dbReference type="Pfam" id="PF00483">
    <property type="entry name" value="NTP_transferase"/>
    <property type="match status" value="1"/>
</dbReference>
<proteinExistence type="inferred from homology"/>
<keyword evidence="9 20" id="KW-0479">Metal-binding</keyword>
<dbReference type="Gene3D" id="3.90.550.10">
    <property type="entry name" value="Spore Coat Polysaccharide Biosynthesis Protein SpsA, Chain A"/>
    <property type="match status" value="1"/>
</dbReference>
<feature type="binding site" evidence="20">
    <location>
        <position position="439"/>
    </location>
    <ligand>
        <name>acetyl-CoA</name>
        <dbReference type="ChEBI" id="CHEBI:57288"/>
    </ligand>
</feature>
<comment type="function">
    <text evidence="19 20">Catalyzes the last two sequential reactions in the de novo biosynthetic pathway for UDP-N-acetylglucosamine (UDP-GlcNAc). The C-terminal domain catalyzes the transfer of acetyl group from acetyl coenzyme A to glucosamine-1-phosphate (GlcN-1-P) to produce N-acetylglucosamine-1-phosphate (GlcNAc-1-P), which is converted into UDP-GlcNAc by the transfer of uridine 5-monophosphate (from uridine 5-triphosphate), a reaction catalyzed by the N-terminal domain.</text>
</comment>
<evidence type="ECO:0000256" key="13">
    <source>
        <dbReference type="ARBA" id="ARBA00022984"/>
    </source>
</evidence>
<feature type="binding site" evidence="20">
    <location>
        <position position="376"/>
    </location>
    <ligand>
        <name>UDP-N-acetyl-alpha-D-glucosamine</name>
        <dbReference type="ChEBI" id="CHEBI:57705"/>
    </ligand>
</feature>
<feature type="binding site" evidence="20">
    <location>
        <begin position="78"/>
        <end position="79"/>
    </location>
    <ligand>
        <name>UDP-N-acetyl-alpha-D-glucosamine</name>
        <dbReference type="ChEBI" id="CHEBI:57705"/>
    </ligand>
</feature>
<evidence type="ECO:0000256" key="5">
    <source>
        <dbReference type="ARBA" id="ARBA00007947"/>
    </source>
</evidence>
<feature type="binding site" evidence="20">
    <location>
        <position position="73"/>
    </location>
    <ligand>
        <name>UDP-N-acetyl-alpha-D-glucosamine</name>
        <dbReference type="ChEBI" id="CHEBI:57705"/>
    </ligand>
</feature>
<dbReference type="GO" id="GO:0000287">
    <property type="term" value="F:magnesium ion binding"/>
    <property type="evidence" value="ECO:0007669"/>
    <property type="project" value="UniProtKB-UniRule"/>
</dbReference>
<dbReference type="InterPro" id="IPR011004">
    <property type="entry name" value="Trimer_LpxA-like_sf"/>
</dbReference>
<dbReference type="EMBL" id="LTBA01000018">
    <property type="protein sequence ID" value="KYH34357.1"/>
    <property type="molecule type" value="Genomic_DNA"/>
</dbReference>
<dbReference type="GO" id="GO:0071555">
    <property type="term" value="P:cell wall organization"/>
    <property type="evidence" value="ECO:0007669"/>
    <property type="project" value="UniProtKB-KW"/>
</dbReference>
<evidence type="ECO:0000256" key="18">
    <source>
        <dbReference type="ARBA" id="ARBA00048493"/>
    </source>
</evidence>
<keyword evidence="10 20" id="KW-0677">Repeat</keyword>
<dbReference type="PATRIC" id="fig|1121338.3.peg.1729"/>
<dbReference type="GO" id="GO:0006048">
    <property type="term" value="P:UDP-N-acetylglucosamine biosynthetic process"/>
    <property type="evidence" value="ECO:0007669"/>
    <property type="project" value="UniProtKB-UniPathway"/>
</dbReference>
<comment type="caution">
    <text evidence="22">The sequence shown here is derived from an EMBL/GenBank/DDBJ whole genome shotgun (WGS) entry which is preliminary data.</text>
</comment>
<feature type="active site" description="Proton acceptor" evidence="20">
    <location>
        <position position="362"/>
    </location>
</feature>
<evidence type="ECO:0000256" key="8">
    <source>
        <dbReference type="ARBA" id="ARBA00022695"/>
    </source>
</evidence>
<feature type="binding site" evidence="20">
    <location>
        <position position="332"/>
    </location>
    <ligand>
        <name>UDP-N-acetyl-alpha-D-glucosamine</name>
        <dbReference type="ChEBI" id="CHEBI:57705"/>
    </ligand>
</feature>
<evidence type="ECO:0000256" key="14">
    <source>
        <dbReference type="ARBA" id="ARBA00023268"/>
    </source>
</evidence>
<evidence type="ECO:0000256" key="11">
    <source>
        <dbReference type="ARBA" id="ARBA00022842"/>
    </source>
</evidence>
<dbReference type="SUPFAM" id="SSF53448">
    <property type="entry name" value="Nucleotide-diphospho-sugar transferases"/>
    <property type="match status" value="1"/>
</dbReference>
<evidence type="ECO:0000256" key="10">
    <source>
        <dbReference type="ARBA" id="ARBA00022737"/>
    </source>
</evidence>
<feature type="binding site" evidence="20">
    <location>
        <begin position="385"/>
        <end position="386"/>
    </location>
    <ligand>
        <name>acetyl-CoA</name>
        <dbReference type="ChEBI" id="CHEBI:57288"/>
    </ligand>
</feature>
<keyword evidence="16 20" id="KW-0961">Cell wall biogenesis/degradation</keyword>
<dbReference type="InterPro" id="IPR029044">
    <property type="entry name" value="Nucleotide-diphossugar_trans"/>
</dbReference>
<dbReference type="GO" id="GO:0000902">
    <property type="term" value="P:cell morphogenesis"/>
    <property type="evidence" value="ECO:0007669"/>
    <property type="project" value="UniProtKB-UniRule"/>
</dbReference>
<dbReference type="PANTHER" id="PTHR43584:SF3">
    <property type="entry name" value="BIFUNCTIONAL PROTEIN GLMU"/>
    <property type="match status" value="1"/>
</dbReference>
<dbReference type="OrthoDB" id="9775031at2"/>
<dbReference type="InterPro" id="IPR001451">
    <property type="entry name" value="Hexapep"/>
</dbReference>
<reference evidence="22 23" key="1">
    <citation type="submission" date="2016-02" db="EMBL/GenBank/DDBJ databases">
        <title>Genome sequence of Clostridium tepidiprofundi DSM 19306.</title>
        <authorList>
            <person name="Poehlein A."/>
            <person name="Daniel R."/>
        </authorList>
    </citation>
    <scope>NUCLEOTIDE SEQUENCE [LARGE SCALE GENOMIC DNA]</scope>
    <source>
        <strain evidence="22 23">DSM 19306</strain>
    </source>
</reference>
<dbReference type="Pfam" id="PF00132">
    <property type="entry name" value="Hexapep"/>
    <property type="match status" value="3"/>
</dbReference>
<gene>
    <name evidence="20 22" type="primary">glmU</name>
    <name evidence="22" type="ORF">CLTEP_16810</name>
</gene>
<dbReference type="InterPro" id="IPR050065">
    <property type="entry name" value="GlmU-like"/>
</dbReference>
<dbReference type="EC" id="2.3.1.157" evidence="20"/>
<feature type="binding site" evidence="20">
    <location>
        <position position="227"/>
    </location>
    <ligand>
        <name>UDP-N-acetyl-alpha-D-glucosamine</name>
        <dbReference type="ChEBI" id="CHEBI:57705"/>
    </ligand>
</feature>
<comment type="cofactor">
    <cofactor evidence="20">
        <name>Mg(2+)</name>
        <dbReference type="ChEBI" id="CHEBI:18420"/>
    </cofactor>
    <text evidence="20">Binds 1 Mg(2+) ion per subunit.</text>
</comment>
<evidence type="ECO:0000256" key="15">
    <source>
        <dbReference type="ARBA" id="ARBA00023315"/>
    </source>
</evidence>
<evidence type="ECO:0000256" key="7">
    <source>
        <dbReference type="ARBA" id="ARBA00022679"/>
    </source>
</evidence>
<dbReference type="Gene3D" id="2.160.10.10">
    <property type="entry name" value="Hexapeptide repeat proteins"/>
    <property type="match status" value="1"/>
</dbReference>
<dbReference type="Proteomes" id="UP000075531">
    <property type="component" value="Unassembled WGS sequence"/>
</dbReference>
<feature type="binding site" evidence="20">
    <location>
        <position position="140"/>
    </location>
    <ligand>
        <name>UDP-N-acetyl-alpha-D-glucosamine</name>
        <dbReference type="ChEBI" id="CHEBI:57705"/>
    </ligand>
</feature>
<dbReference type="GO" id="GO:0009252">
    <property type="term" value="P:peptidoglycan biosynthetic process"/>
    <property type="evidence" value="ECO:0007669"/>
    <property type="project" value="UniProtKB-UniRule"/>
</dbReference>
<evidence type="ECO:0000313" key="22">
    <source>
        <dbReference type="EMBL" id="KYH34357.1"/>
    </source>
</evidence>
<evidence type="ECO:0000256" key="3">
    <source>
        <dbReference type="ARBA" id="ARBA00005208"/>
    </source>
</evidence>
<comment type="subunit">
    <text evidence="20">Homotrimer.</text>
</comment>
<dbReference type="EC" id="2.7.7.23" evidence="20"/>
<dbReference type="InterPro" id="IPR038009">
    <property type="entry name" value="GlmU_C_LbH"/>
</dbReference>
<feature type="region of interest" description="N-acetyltransferase" evidence="20">
    <location>
        <begin position="251"/>
        <end position="457"/>
    </location>
</feature>
<feature type="binding site" evidence="20">
    <location>
        <begin position="8"/>
        <end position="11"/>
    </location>
    <ligand>
        <name>UDP-N-acetyl-alpha-D-glucosamine</name>
        <dbReference type="ChEBI" id="CHEBI:57705"/>
    </ligand>
</feature>
<keyword evidence="8 20" id="KW-0548">Nucleotidyltransferase</keyword>
<protein>
    <recommendedName>
        <fullName evidence="20">Bifunctional protein GlmU</fullName>
    </recommendedName>
    <domain>
        <recommendedName>
            <fullName evidence="20">UDP-N-acetylglucosamine pyrophosphorylase</fullName>
            <ecNumber evidence="20">2.7.7.23</ecNumber>
        </recommendedName>
        <alternativeName>
            <fullName evidence="20">N-acetylglucosamine-1-phosphate uridyltransferase</fullName>
        </alternativeName>
    </domain>
    <domain>
        <recommendedName>
            <fullName evidence="20">Glucosamine-1-phosphate N-acetyltransferase</fullName>
            <ecNumber evidence="20">2.3.1.157</ecNumber>
        </recommendedName>
    </domain>
</protein>
<comment type="subcellular location">
    <subcellularLocation>
        <location evidence="1 20">Cytoplasm</location>
    </subcellularLocation>
</comment>
<dbReference type="GO" id="GO:0003977">
    <property type="term" value="F:UDP-N-acetylglucosamine diphosphorylase activity"/>
    <property type="evidence" value="ECO:0007669"/>
    <property type="project" value="UniProtKB-UniRule"/>
</dbReference>
<evidence type="ECO:0000259" key="21">
    <source>
        <dbReference type="Pfam" id="PF00483"/>
    </source>
</evidence>
<comment type="caution">
    <text evidence="20">Lacks conserved residue(s) required for the propagation of feature annotation.</text>
</comment>
<evidence type="ECO:0000313" key="23">
    <source>
        <dbReference type="Proteomes" id="UP000075531"/>
    </source>
</evidence>
<dbReference type="GO" id="GO:0005737">
    <property type="term" value="C:cytoplasm"/>
    <property type="evidence" value="ECO:0007669"/>
    <property type="project" value="UniProtKB-SubCell"/>
</dbReference>
<feature type="binding site" evidence="20">
    <location>
        <position position="227"/>
    </location>
    <ligand>
        <name>Mg(2+)</name>
        <dbReference type="ChEBI" id="CHEBI:18420"/>
    </ligand>
</feature>
<evidence type="ECO:0000256" key="17">
    <source>
        <dbReference type="ARBA" id="ARBA00048247"/>
    </source>
</evidence>
<evidence type="ECO:0000256" key="6">
    <source>
        <dbReference type="ARBA" id="ARBA00022490"/>
    </source>
</evidence>
<accession>A0A151B3X9</accession>
<keyword evidence="12 20" id="KW-0133">Cell shape</keyword>
<evidence type="ECO:0000256" key="9">
    <source>
        <dbReference type="ARBA" id="ARBA00022723"/>
    </source>
</evidence>
<dbReference type="GO" id="GO:0008360">
    <property type="term" value="P:regulation of cell shape"/>
    <property type="evidence" value="ECO:0007669"/>
    <property type="project" value="UniProtKB-KW"/>
</dbReference>
<comment type="similarity">
    <text evidence="4 20">In the C-terminal section; belongs to the transferase hexapeptide repeat family.</text>
</comment>
<feature type="domain" description="Nucleotidyl transferase" evidence="21">
    <location>
        <begin position="5"/>
        <end position="216"/>
    </location>
</feature>
<dbReference type="InterPro" id="IPR005882">
    <property type="entry name" value="Bifunctional_GlmU"/>
</dbReference>
<dbReference type="CDD" id="cd03353">
    <property type="entry name" value="LbH_GlmU_C"/>
    <property type="match status" value="1"/>
</dbReference>
<feature type="region of interest" description="Linker" evidence="20">
    <location>
        <begin position="230"/>
        <end position="250"/>
    </location>
</feature>
<feature type="binding site" evidence="20">
    <location>
        <position position="103"/>
    </location>
    <ligand>
        <name>Mg(2+)</name>
        <dbReference type="ChEBI" id="CHEBI:18420"/>
    </ligand>
</feature>
<keyword evidence="6 20" id="KW-0963">Cytoplasm</keyword>
<feature type="binding site" evidence="20">
    <location>
        <position position="365"/>
    </location>
    <ligand>
        <name>UDP-N-acetyl-alpha-D-glucosamine</name>
        <dbReference type="ChEBI" id="CHEBI:57705"/>
    </ligand>
</feature>
<dbReference type="UniPathway" id="UPA00973"/>
<keyword evidence="14 20" id="KW-0511">Multifunctional enzyme</keyword>
<evidence type="ECO:0000256" key="12">
    <source>
        <dbReference type="ARBA" id="ARBA00022960"/>
    </source>
</evidence>
<comment type="pathway">
    <text evidence="3 20">Nucleotide-sugar biosynthesis; UDP-N-acetyl-alpha-D-glucosamine biosynthesis; UDP-N-acetyl-alpha-D-glucosamine from N-acetyl-alpha-D-glucosamine 1-phosphate: step 1/1.</text>
</comment>
<comment type="pathway">
    <text evidence="2 20">Nucleotide-sugar biosynthesis; UDP-N-acetyl-alpha-D-glucosamine biosynthesis; N-acetyl-alpha-D-glucosamine 1-phosphate from alpha-D-glucosamine 6-phosphate (route II): step 2/2.</text>
</comment>
<dbReference type="PANTHER" id="PTHR43584">
    <property type="entry name" value="NUCLEOTIDYL TRANSFERASE"/>
    <property type="match status" value="1"/>
</dbReference>
<dbReference type="CDD" id="cd02540">
    <property type="entry name" value="GT2_GlmU_N_bac"/>
    <property type="match status" value="1"/>
</dbReference>
<keyword evidence="7 20" id="KW-0808">Transferase</keyword>
<dbReference type="RefSeq" id="WP_066825307.1">
    <property type="nucleotide sequence ID" value="NZ_LTBA01000018.1"/>
</dbReference>
<dbReference type="AlphaFoldDB" id="A0A151B3X9"/>
<evidence type="ECO:0000256" key="20">
    <source>
        <dbReference type="HAMAP-Rule" id="MF_01631"/>
    </source>
</evidence>
<feature type="binding site" evidence="20">
    <location>
        <position position="22"/>
    </location>
    <ligand>
        <name>UDP-N-acetyl-alpha-D-glucosamine</name>
        <dbReference type="ChEBI" id="CHEBI:57705"/>
    </ligand>
</feature>
<dbReference type="NCBIfam" id="TIGR01173">
    <property type="entry name" value="glmU"/>
    <property type="match status" value="1"/>
</dbReference>
<keyword evidence="13 20" id="KW-0573">Peptidoglycan synthesis</keyword>